<dbReference type="OrthoDB" id="5390at2759"/>
<accession>A0A2N5SCI9</accession>
<dbReference type="Proteomes" id="UP000235392">
    <property type="component" value="Unassembled WGS sequence"/>
</dbReference>
<evidence type="ECO:0000313" key="6">
    <source>
        <dbReference type="Proteomes" id="UP000235388"/>
    </source>
</evidence>
<dbReference type="EMBL" id="PGCJ01001040">
    <property type="protein sequence ID" value="PLW10938.1"/>
    <property type="molecule type" value="Genomic_DNA"/>
</dbReference>
<reference evidence="6 7" key="1">
    <citation type="submission" date="2017-11" db="EMBL/GenBank/DDBJ databases">
        <title>De novo assembly and phasing of dikaryotic genomes from two isolates of Puccinia coronata f. sp. avenae, the causal agent of oat crown rust.</title>
        <authorList>
            <person name="Miller M.E."/>
            <person name="Zhang Y."/>
            <person name="Omidvar V."/>
            <person name="Sperschneider J."/>
            <person name="Schwessinger B."/>
            <person name="Raley C."/>
            <person name="Palmer J.M."/>
            <person name="Garnica D."/>
            <person name="Upadhyaya N."/>
            <person name="Rathjen J."/>
            <person name="Taylor J.M."/>
            <person name="Park R.F."/>
            <person name="Dodds P.N."/>
            <person name="Hirsch C.D."/>
            <person name="Kianian S.F."/>
            <person name="Figueroa M."/>
        </authorList>
    </citation>
    <scope>NUCLEOTIDE SEQUENCE [LARGE SCALE GENOMIC DNA]</scope>
    <source>
        <strain evidence="2">12NC29</strain>
        <strain evidence="3">12SD80</strain>
    </source>
</reference>
<evidence type="ECO:0000313" key="5">
    <source>
        <dbReference type="EMBL" id="PLW54432.1"/>
    </source>
</evidence>
<dbReference type="EMBL" id="PGCI01000013">
    <property type="protein sequence ID" value="PLW50008.1"/>
    <property type="molecule type" value="Genomic_DNA"/>
</dbReference>
<dbReference type="EMBL" id="PGCJ01000046">
    <property type="protein sequence ID" value="PLW54432.1"/>
    <property type="molecule type" value="Genomic_DNA"/>
</dbReference>
<dbReference type="AlphaFoldDB" id="A0A2N5SCI9"/>
<sequence length="237" mass="26725">MILSSEEERNSCKPLHVRLKCPPPFIPTGYPLEEPYDNNAEEEMEGLKNGWMEEYERRRVKSRRGITEVKEYTDRWMAAWESGKIQALPQDERQPNGDSQVGSGANEEEGGGWTLVSRGGQHGRSTTTTTTTTATTISTQPKPKGADPYAQSSMADRDATAPVKVMKRNFTKTLSPSELITDNDTHQSTNKKRKGGQLNVDFYRTTNNKNRKKNMFSNFREEINRNKAKTSSSTLAN</sequence>
<evidence type="ECO:0000313" key="3">
    <source>
        <dbReference type="EMBL" id="PLW18728.1"/>
    </source>
</evidence>
<organism evidence="2 6">
    <name type="scientific">Puccinia coronata f. sp. avenae</name>
    <dbReference type="NCBI Taxonomy" id="200324"/>
    <lineage>
        <taxon>Eukaryota</taxon>
        <taxon>Fungi</taxon>
        <taxon>Dikarya</taxon>
        <taxon>Basidiomycota</taxon>
        <taxon>Pucciniomycotina</taxon>
        <taxon>Pucciniomycetes</taxon>
        <taxon>Pucciniales</taxon>
        <taxon>Pucciniaceae</taxon>
        <taxon>Puccinia</taxon>
    </lineage>
</organism>
<dbReference type="EMBL" id="PGCI01000727">
    <property type="protein sequence ID" value="PLW18728.1"/>
    <property type="molecule type" value="Genomic_DNA"/>
</dbReference>
<feature type="region of interest" description="Disordered" evidence="1">
    <location>
        <begin position="86"/>
        <end position="162"/>
    </location>
</feature>
<protein>
    <submittedName>
        <fullName evidence="2">Uncharacterized protein</fullName>
    </submittedName>
</protein>
<gene>
    <name evidence="5" type="ORF">PCANC_04780</name>
    <name evidence="2" type="ORF">PCANC_17413</name>
    <name evidence="4" type="ORF">PCASD_01358</name>
    <name evidence="3" type="ORF">PCASD_15389</name>
</gene>
<evidence type="ECO:0000313" key="4">
    <source>
        <dbReference type="EMBL" id="PLW50008.1"/>
    </source>
</evidence>
<name>A0A2N5SCI9_9BASI</name>
<comment type="caution">
    <text evidence="2">The sequence shown here is derived from an EMBL/GenBank/DDBJ whole genome shotgun (WGS) entry which is preliminary data.</text>
</comment>
<keyword evidence="6" id="KW-1185">Reference proteome</keyword>
<evidence type="ECO:0000313" key="7">
    <source>
        <dbReference type="Proteomes" id="UP000235392"/>
    </source>
</evidence>
<dbReference type="STRING" id="200324.A0A2N5SCI9"/>
<evidence type="ECO:0000256" key="1">
    <source>
        <dbReference type="SAM" id="MobiDB-lite"/>
    </source>
</evidence>
<feature type="compositionally biased region" description="Low complexity" evidence="1">
    <location>
        <begin position="126"/>
        <end position="136"/>
    </location>
</feature>
<proteinExistence type="predicted"/>
<evidence type="ECO:0000313" key="2">
    <source>
        <dbReference type="EMBL" id="PLW10938.1"/>
    </source>
</evidence>
<dbReference type="Proteomes" id="UP000235388">
    <property type="component" value="Unassembled WGS sequence"/>
</dbReference>